<dbReference type="InterPro" id="IPR050101">
    <property type="entry name" value="CinA"/>
</dbReference>
<dbReference type="KEGG" id="ddz:DSYM_05850"/>
<evidence type="ECO:0000313" key="2">
    <source>
        <dbReference type="EMBL" id="BBO19886.1"/>
    </source>
</evidence>
<dbReference type="CDD" id="cd00885">
    <property type="entry name" value="cinA"/>
    <property type="match status" value="1"/>
</dbReference>
<dbReference type="PANTHER" id="PTHR13939:SF0">
    <property type="entry name" value="NMN AMIDOHYDROLASE-LIKE PROTEIN YFAY"/>
    <property type="match status" value="1"/>
</dbReference>
<dbReference type="SMART" id="SM00852">
    <property type="entry name" value="MoCF_biosynth"/>
    <property type="match status" value="1"/>
</dbReference>
<dbReference type="InterPro" id="IPR036425">
    <property type="entry name" value="MoaB/Mog-like_dom_sf"/>
</dbReference>
<dbReference type="InterPro" id="IPR001453">
    <property type="entry name" value="MoaB/Mog_dom"/>
</dbReference>
<dbReference type="EMBL" id="AP021857">
    <property type="protein sequence ID" value="BBO19886.1"/>
    <property type="molecule type" value="Genomic_DNA"/>
</dbReference>
<dbReference type="Proteomes" id="UP000662914">
    <property type="component" value="Chromosome"/>
</dbReference>
<gene>
    <name evidence="2" type="ORF">DSYM_05850</name>
</gene>
<dbReference type="SUPFAM" id="SSF53218">
    <property type="entry name" value="Molybdenum cofactor biosynthesis proteins"/>
    <property type="match status" value="1"/>
</dbReference>
<feature type="domain" description="MoaB/Mog" evidence="1">
    <location>
        <begin position="4"/>
        <end position="164"/>
    </location>
</feature>
<dbReference type="PANTHER" id="PTHR13939">
    <property type="entry name" value="NICOTINAMIDE-NUCLEOTIDE AMIDOHYDROLASE PNCC"/>
    <property type="match status" value="1"/>
</dbReference>
<sequence>MSLGLIVIGDEILSGKRQDKHFAKVIELLKARGMALDWAQHLGDDRPRLAAALRASFARGDIVFVFGGIGITPDDHTRQAVAAALEVGIALHPDAEREIRARFGGETTPQRLMLGEFPVGSEIIPNPYNRIPGFSIRSHFFLPGFPVMSWPMLEWVLDTQLAHLHHAVARDERAIVVYEAPESGLLDMMNRIAREYPRARLFSLPSFGGEGVRRHIELGMRGEPASVSAAMAEIRAEVTRLGYEWQERT</sequence>
<dbReference type="AlphaFoldDB" id="A0A809RUM1"/>
<dbReference type="Pfam" id="PF00994">
    <property type="entry name" value="MoCF_biosynth"/>
    <property type="match status" value="1"/>
</dbReference>
<organism evidence="2 3">
    <name type="scientific">Candidatus Desulfobacillus denitrificans</name>
    <dbReference type="NCBI Taxonomy" id="2608985"/>
    <lineage>
        <taxon>Bacteria</taxon>
        <taxon>Pseudomonadati</taxon>
        <taxon>Pseudomonadota</taxon>
        <taxon>Betaproteobacteria</taxon>
        <taxon>Candidatus Desulfobacillus</taxon>
    </lineage>
</organism>
<dbReference type="Gene3D" id="3.40.980.10">
    <property type="entry name" value="MoaB/Mog-like domain"/>
    <property type="match status" value="1"/>
</dbReference>
<proteinExistence type="predicted"/>
<protein>
    <submittedName>
        <fullName evidence="2">Competence/damage-inducible protein A</fullName>
    </submittedName>
</protein>
<accession>A0A809RUM1</accession>
<reference evidence="2" key="1">
    <citation type="journal article" name="DNA Res.">
        <title>The physiological potential of anammox bacteria as revealed by their core genome structure.</title>
        <authorList>
            <person name="Okubo T."/>
            <person name="Toyoda A."/>
            <person name="Fukuhara K."/>
            <person name="Uchiyama I."/>
            <person name="Harigaya Y."/>
            <person name="Kuroiwa M."/>
            <person name="Suzuki T."/>
            <person name="Murakami Y."/>
            <person name="Suwa Y."/>
            <person name="Takami H."/>
        </authorList>
    </citation>
    <scope>NUCLEOTIDE SEQUENCE</scope>
    <source>
        <strain evidence="2">317325-3</strain>
    </source>
</reference>
<name>A0A809RUM1_9PROT</name>
<evidence type="ECO:0000259" key="1">
    <source>
        <dbReference type="SMART" id="SM00852"/>
    </source>
</evidence>
<evidence type="ECO:0000313" key="3">
    <source>
        <dbReference type="Proteomes" id="UP000662914"/>
    </source>
</evidence>